<organism evidence="2 3">
    <name type="scientific">Metarhizium rileyi (strain RCEF 4871)</name>
    <name type="common">Nomuraea rileyi</name>
    <dbReference type="NCBI Taxonomy" id="1649241"/>
    <lineage>
        <taxon>Eukaryota</taxon>
        <taxon>Fungi</taxon>
        <taxon>Dikarya</taxon>
        <taxon>Ascomycota</taxon>
        <taxon>Pezizomycotina</taxon>
        <taxon>Sordariomycetes</taxon>
        <taxon>Hypocreomycetidae</taxon>
        <taxon>Hypocreales</taxon>
        <taxon>Clavicipitaceae</taxon>
        <taxon>Metarhizium</taxon>
    </lineage>
</organism>
<accession>A0A5C6G7D4</accession>
<dbReference type="AlphaFoldDB" id="A0A5C6G7D4"/>
<sequence>MTDVDVPAVDKASANGPDVIKPASKDSAPAEQPFLAVCPPAPAHMIEGDDARRADKLLDEPTDEMVPSAEDNKLNGRVGHSLGHSLVPPKPVQVMSVPETPVNGSTPAGGTPRPELMIPEDPSPSAAKPPGEPDIEPVVLTGAEEPKATPATSVPDEQESKPSPDGGMMEIDKPEEKQLPPVTHTGPESESVPAPAPAPVAAPVAAPLPEMPDAPAITTGEPPASTPAAQVNENVVGGKRKLDEEDVVPPVDGATRTDSHSAENQAASTTLPLDKKPKLGEHAANSSGDASKAAAPVPVSSSAPTLNADPVPDPPAASPALTDTLNSKNGNKPKKDKKLPAVGRAARKTRSQGPADV</sequence>
<feature type="compositionally biased region" description="Polar residues" evidence="1">
    <location>
        <begin position="262"/>
        <end position="271"/>
    </location>
</feature>
<gene>
    <name evidence="2" type="ORF">ED733_003016</name>
</gene>
<feature type="region of interest" description="Disordered" evidence="1">
    <location>
        <begin position="1"/>
        <end position="34"/>
    </location>
</feature>
<evidence type="ECO:0000256" key="1">
    <source>
        <dbReference type="SAM" id="MobiDB-lite"/>
    </source>
</evidence>
<feature type="compositionally biased region" description="Low complexity" evidence="1">
    <location>
        <begin position="290"/>
        <end position="310"/>
    </location>
</feature>
<feature type="region of interest" description="Disordered" evidence="1">
    <location>
        <begin position="52"/>
        <end position="357"/>
    </location>
</feature>
<dbReference type="EMBL" id="SBHS01000037">
    <property type="protein sequence ID" value="TWU71776.1"/>
    <property type="molecule type" value="Genomic_DNA"/>
</dbReference>
<evidence type="ECO:0000313" key="2">
    <source>
        <dbReference type="EMBL" id="TWU71776.1"/>
    </source>
</evidence>
<evidence type="ECO:0000313" key="3">
    <source>
        <dbReference type="Proteomes" id="UP000317257"/>
    </source>
</evidence>
<comment type="caution">
    <text evidence="2">The sequence shown here is derived from an EMBL/GenBank/DDBJ whole genome shotgun (WGS) entry which is preliminary data.</text>
</comment>
<reference evidence="3" key="1">
    <citation type="submission" date="2018-12" db="EMBL/GenBank/DDBJ databases">
        <title>The complete genome of Metarhizium rileyi, a key fungal pathogen of Lepidoptera.</title>
        <authorList>
            <person name="Binneck E."/>
            <person name="Lastra C.C.L."/>
            <person name="Sosa-Gomez D.R."/>
        </authorList>
    </citation>
    <scope>NUCLEOTIDE SEQUENCE [LARGE SCALE GENOMIC DNA]</scope>
    <source>
        <strain evidence="3">Cep018-CH2</strain>
    </source>
</reference>
<name>A0A5C6G7D4_METRR</name>
<proteinExistence type="predicted"/>
<protein>
    <submittedName>
        <fullName evidence="2">Uncharacterized protein</fullName>
    </submittedName>
</protein>
<dbReference type="Proteomes" id="UP000317257">
    <property type="component" value="Unassembled WGS sequence"/>
</dbReference>